<feature type="compositionally biased region" description="Basic and acidic residues" evidence="1">
    <location>
        <begin position="12"/>
        <end position="29"/>
    </location>
</feature>
<feature type="region of interest" description="Disordered" evidence="1">
    <location>
        <begin position="1"/>
        <end position="76"/>
    </location>
</feature>
<sequence>MSSDETTGQGTDHQDHEHDERRDHERAASRADSVPEESAARADDPERQAEAVLADSDERVEDPAGTQATSTQTPGP</sequence>
<name>A0A6J6VFM2_9ZZZZ</name>
<organism evidence="2">
    <name type="scientific">freshwater metagenome</name>
    <dbReference type="NCBI Taxonomy" id="449393"/>
    <lineage>
        <taxon>unclassified sequences</taxon>
        <taxon>metagenomes</taxon>
        <taxon>ecological metagenomes</taxon>
    </lineage>
</organism>
<protein>
    <submittedName>
        <fullName evidence="2">Unannotated protein</fullName>
    </submittedName>
</protein>
<dbReference type="AlphaFoldDB" id="A0A6J6VFM2"/>
<feature type="compositionally biased region" description="Basic and acidic residues" evidence="1">
    <location>
        <begin position="38"/>
        <end position="49"/>
    </location>
</feature>
<evidence type="ECO:0000256" key="1">
    <source>
        <dbReference type="SAM" id="MobiDB-lite"/>
    </source>
</evidence>
<proteinExistence type="predicted"/>
<dbReference type="EMBL" id="CAEZYQ010000045">
    <property type="protein sequence ID" value="CAB4769803.1"/>
    <property type="molecule type" value="Genomic_DNA"/>
</dbReference>
<feature type="compositionally biased region" description="Polar residues" evidence="1">
    <location>
        <begin position="66"/>
        <end position="76"/>
    </location>
</feature>
<reference evidence="2" key="1">
    <citation type="submission" date="2020-05" db="EMBL/GenBank/DDBJ databases">
        <authorList>
            <person name="Chiriac C."/>
            <person name="Salcher M."/>
            <person name="Ghai R."/>
            <person name="Kavagutti S V."/>
        </authorList>
    </citation>
    <scope>NUCLEOTIDE SEQUENCE</scope>
</reference>
<feature type="compositionally biased region" description="Polar residues" evidence="1">
    <location>
        <begin position="1"/>
        <end position="11"/>
    </location>
</feature>
<accession>A0A6J6VFM2</accession>
<gene>
    <name evidence="2" type="ORF">UFOPK2761_03321</name>
</gene>
<evidence type="ECO:0000313" key="2">
    <source>
        <dbReference type="EMBL" id="CAB4769803.1"/>
    </source>
</evidence>